<keyword evidence="5" id="KW-1185">Reference proteome</keyword>
<evidence type="ECO:0000313" key="2">
    <source>
        <dbReference type="EMBL" id="KAF4355628.1"/>
    </source>
</evidence>
<evidence type="ECO:0000256" key="1">
    <source>
        <dbReference type="SAM" id="MobiDB-lite"/>
    </source>
</evidence>
<evidence type="ECO:0000313" key="4">
    <source>
        <dbReference type="Proteomes" id="UP000525078"/>
    </source>
</evidence>
<sequence>MVIGMQHIGTGSGLSISVQAALTSTPANTLTPATVTNANNNTNFPLSSAKNLSIPRPSQSELVTDLSGVFTPFAVINKAPNTYATYPPQGPTFPAASTFQIHTPLPSSHSHIPMPIVTPYANQQTGKENLSPNRFSKSSNGCFS</sequence>
<gene>
    <name evidence="2" type="ORF">F8388_013045</name>
    <name evidence="3" type="ORF">G4B88_007645</name>
</gene>
<dbReference type="Proteomes" id="UP000583929">
    <property type="component" value="Unassembled WGS sequence"/>
</dbReference>
<reference evidence="4 5" key="1">
    <citation type="journal article" date="2020" name="bioRxiv">
        <title>Sequence and annotation of 42 cannabis genomes reveals extensive copy number variation in cannabinoid synthesis and pathogen resistance genes.</title>
        <authorList>
            <person name="Mckernan K.J."/>
            <person name="Helbert Y."/>
            <person name="Kane L.T."/>
            <person name="Ebling H."/>
            <person name="Zhang L."/>
            <person name="Liu B."/>
            <person name="Eaton Z."/>
            <person name="Mclaughlin S."/>
            <person name="Kingan S."/>
            <person name="Baybayan P."/>
            <person name="Concepcion G."/>
            <person name="Jordan M."/>
            <person name="Riva A."/>
            <person name="Barbazuk W."/>
            <person name="Harkins T."/>
        </authorList>
    </citation>
    <scope>NUCLEOTIDE SEQUENCE [LARGE SCALE GENOMIC DNA]</scope>
    <source>
        <strain evidence="4 5">cv. Jamaican Lion 4</strain>
        <strain evidence="3">Father</strain>
        <strain evidence="2">Mother</strain>
        <tissue evidence="2">Leaf</tissue>
    </source>
</reference>
<comment type="caution">
    <text evidence="2">The sequence shown here is derived from an EMBL/GenBank/DDBJ whole genome shotgun (WGS) entry which is preliminary data.</text>
</comment>
<dbReference type="AlphaFoldDB" id="A0A7J6EB07"/>
<protein>
    <submittedName>
        <fullName evidence="2">Uncharacterized protein</fullName>
    </submittedName>
</protein>
<dbReference type="Proteomes" id="UP000525078">
    <property type="component" value="Unassembled WGS sequence"/>
</dbReference>
<dbReference type="EMBL" id="JAATIP010000263">
    <property type="protein sequence ID" value="KAF4355628.1"/>
    <property type="molecule type" value="Genomic_DNA"/>
</dbReference>
<name>A0A7J6EB07_CANSA</name>
<accession>A0A7J6EB07</accession>
<evidence type="ECO:0000313" key="5">
    <source>
        <dbReference type="Proteomes" id="UP000583929"/>
    </source>
</evidence>
<proteinExistence type="predicted"/>
<evidence type="ECO:0000313" key="3">
    <source>
        <dbReference type="EMBL" id="KAF4393659.1"/>
    </source>
</evidence>
<organism evidence="2 4">
    <name type="scientific">Cannabis sativa</name>
    <name type="common">Hemp</name>
    <name type="synonym">Marijuana</name>
    <dbReference type="NCBI Taxonomy" id="3483"/>
    <lineage>
        <taxon>Eukaryota</taxon>
        <taxon>Viridiplantae</taxon>
        <taxon>Streptophyta</taxon>
        <taxon>Embryophyta</taxon>
        <taxon>Tracheophyta</taxon>
        <taxon>Spermatophyta</taxon>
        <taxon>Magnoliopsida</taxon>
        <taxon>eudicotyledons</taxon>
        <taxon>Gunneridae</taxon>
        <taxon>Pentapetalae</taxon>
        <taxon>rosids</taxon>
        <taxon>fabids</taxon>
        <taxon>Rosales</taxon>
        <taxon>Cannabaceae</taxon>
        <taxon>Cannabis</taxon>
    </lineage>
</organism>
<feature type="region of interest" description="Disordered" evidence="1">
    <location>
        <begin position="123"/>
        <end position="144"/>
    </location>
</feature>
<dbReference type="EMBL" id="JAATIQ010000048">
    <property type="protein sequence ID" value="KAF4393659.1"/>
    <property type="molecule type" value="Genomic_DNA"/>
</dbReference>